<comment type="caution">
    <text evidence="2">The sequence shown here is derived from an EMBL/GenBank/DDBJ whole genome shotgun (WGS) entry which is preliminary data.</text>
</comment>
<gene>
    <name evidence="2" type="ORF">Sru01_16020</name>
</gene>
<proteinExistence type="predicted"/>
<dbReference type="InterPro" id="IPR045713">
    <property type="entry name" value="DUF6069"/>
</dbReference>
<evidence type="ECO:0000313" key="3">
    <source>
        <dbReference type="Proteomes" id="UP000655287"/>
    </source>
</evidence>
<dbReference type="EMBL" id="BOOU01000024">
    <property type="protein sequence ID" value="GII76620.1"/>
    <property type="molecule type" value="Genomic_DNA"/>
</dbReference>
<keyword evidence="1" id="KW-1133">Transmembrane helix</keyword>
<keyword evidence="1" id="KW-0812">Transmembrane</keyword>
<reference evidence="2" key="1">
    <citation type="submission" date="2021-01" db="EMBL/GenBank/DDBJ databases">
        <title>Whole genome shotgun sequence of Sphaerisporangium rufum NBRC 109079.</title>
        <authorList>
            <person name="Komaki H."/>
            <person name="Tamura T."/>
        </authorList>
    </citation>
    <scope>NUCLEOTIDE SEQUENCE</scope>
    <source>
        <strain evidence="2">NBRC 109079</strain>
    </source>
</reference>
<evidence type="ECO:0008006" key="4">
    <source>
        <dbReference type="Google" id="ProtNLM"/>
    </source>
</evidence>
<protein>
    <recommendedName>
        <fullName evidence="4">Transmembrane protein</fullName>
    </recommendedName>
</protein>
<accession>A0A919V3U4</accession>
<evidence type="ECO:0000313" key="2">
    <source>
        <dbReference type="EMBL" id="GII76620.1"/>
    </source>
</evidence>
<name>A0A919V3U4_9ACTN</name>
<keyword evidence="3" id="KW-1185">Reference proteome</keyword>
<dbReference type="RefSeq" id="WP_203983246.1">
    <property type="nucleotide sequence ID" value="NZ_BOOU01000024.1"/>
</dbReference>
<feature type="transmembrane region" description="Helical" evidence="1">
    <location>
        <begin position="113"/>
        <end position="133"/>
    </location>
</feature>
<dbReference type="Proteomes" id="UP000655287">
    <property type="component" value="Unassembled WGS sequence"/>
</dbReference>
<feature type="transmembrane region" description="Helical" evidence="1">
    <location>
        <begin position="21"/>
        <end position="44"/>
    </location>
</feature>
<sequence>MSATTSPPRTPAATRRGARALAVAGAAAAALAIWAVAVVAGVRLDVHQNGAVTEVGPAAVAGVALAAGLAGWAALAILDRTAPRRARTVWTALAGIVLVLSLAGPVTAAATPAAMVVLLALHLAVGAVLIFLLPARRRPGRGEVPARTE</sequence>
<organism evidence="2 3">
    <name type="scientific">Sphaerisporangium rufum</name>
    <dbReference type="NCBI Taxonomy" id="1381558"/>
    <lineage>
        <taxon>Bacteria</taxon>
        <taxon>Bacillati</taxon>
        <taxon>Actinomycetota</taxon>
        <taxon>Actinomycetes</taxon>
        <taxon>Streptosporangiales</taxon>
        <taxon>Streptosporangiaceae</taxon>
        <taxon>Sphaerisporangium</taxon>
    </lineage>
</organism>
<dbReference type="Pfam" id="PF19545">
    <property type="entry name" value="DUF6069"/>
    <property type="match status" value="1"/>
</dbReference>
<feature type="transmembrane region" description="Helical" evidence="1">
    <location>
        <begin position="56"/>
        <end position="77"/>
    </location>
</feature>
<keyword evidence="1" id="KW-0472">Membrane</keyword>
<dbReference type="AlphaFoldDB" id="A0A919V3U4"/>
<evidence type="ECO:0000256" key="1">
    <source>
        <dbReference type="SAM" id="Phobius"/>
    </source>
</evidence>
<feature type="transmembrane region" description="Helical" evidence="1">
    <location>
        <begin position="89"/>
        <end position="107"/>
    </location>
</feature>